<dbReference type="InterPro" id="IPR038740">
    <property type="entry name" value="BioF2-like_GNAT_dom"/>
</dbReference>
<comment type="caution">
    <text evidence="4">The sequence shown here is derived from an EMBL/GenBank/DDBJ whole genome shotgun (WGS) entry which is preliminary data.</text>
</comment>
<name>A0ABY0NV81_9HYPH</name>
<feature type="transmembrane region" description="Helical" evidence="2">
    <location>
        <begin position="258"/>
        <end position="278"/>
    </location>
</feature>
<evidence type="ECO:0000256" key="2">
    <source>
        <dbReference type="SAM" id="Phobius"/>
    </source>
</evidence>
<dbReference type="InterPro" id="IPR016181">
    <property type="entry name" value="Acyl_CoA_acyltransferase"/>
</dbReference>
<accession>A0ABY0NV81</accession>
<organism evidence="4 5">
    <name type="scientific">Bosea robiniae</name>
    <dbReference type="NCBI Taxonomy" id="1036780"/>
    <lineage>
        <taxon>Bacteria</taxon>
        <taxon>Pseudomonadati</taxon>
        <taxon>Pseudomonadota</taxon>
        <taxon>Alphaproteobacteria</taxon>
        <taxon>Hyphomicrobiales</taxon>
        <taxon>Boseaceae</taxon>
        <taxon>Bosea</taxon>
    </lineage>
</organism>
<gene>
    <name evidence="4" type="ORF">SAMN05421844_102274</name>
</gene>
<dbReference type="SUPFAM" id="SSF55729">
    <property type="entry name" value="Acyl-CoA N-acyltransferases (Nat)"/>
    <property type="match status" value="1"/>
</dbReference>
<dbReference type="Pfam" id="PF13480">
    <property type="entry name" value="Acetyltransf_6"/>
    <property type="match status" value="1"/>
</dbReference>
<dbReference type="EMBL" id="FNBZ01000002">
    <property type="protein sequence ID" value="SDF88854.1"/>
    <property type="molecule type" value="Genomic_DNA"/>
</dbReference>
<feature type="region of interest" description="Disordered" evidence="1">
    <location>
        <begin position="365"/>
        <end position="387"/>
    </location>
</feature>
<sequence length="387" mass="43400">MSGQKRLAAAGGRHIETITSYQEFAALAPVWNALWQRADGLVFQSHAWIDAWWCTATRRDDRDLVIGLVWNGAELEAVLPFATIRRRGVTVLEWAAKEHSDYGDALLAPDRNRDAVAALWWEIAATGRFDMLYLNRLLPDAAMRSIIASDITAGTLRPNHRSEISYRVAGPWQRGTEWFEAQSKKTRQNYRRGRKFMEEGGELCFRLMAPDEPLEPVLARVAALKRKWLERHGRASDLFDEGAPALAALVGVMARLGILHVFVLELAGTVVAVSINVVQRRRMMAFITTYDPEFERASPGMVLMMDYIQWSIDQGLEMVDFMCGGEDFKRRFATQSETLDSVTGARTLVGRLAMMADGAGHALRNWRSRPPASAEPADSAEPSPSHR</sequence>
<dbReference type="RefSeq" id="WP_091856385.1">
    <property type="nucleotide sequence ID" value="NZ_FNBZ01000002.1"/>
</dbReference>
<dbReference type="Proteomes" id="UP000199468">
    <property type="component" value="Unassembled WGS sequence"/>
</dbReference>
<evidence type="ECO:0000313" key="5">
    <source>
        <dbReference type="Proteomes" id="UP000199468"/>
    </source>
</evidence>
<keyword evidence="5" id="KW-1185">Reference proteome</keyword>
<keyword evidence="2" id="KW-1133">Transmembrane helix</keyword>
<evidence type="ECO:0000313" key="4">
    <source>
        <dbReference type="EMBL" id="SDF88854.1"/>
    </source>
</evidence>
<keyword evidence="2" id="KW-0472">Membrane</keyword>
<feature type="compositionally biased region" description="Low complexity" evidence="1">
    <location>
        <begin position="368"/>
        <end position="387"/>
    </location>
</feature>
<feature type="domain" description="BioF2-like acetyltransferase" evidence="3">
    <location>
        <begin position="184"/>
        <end position="330"/>
    </location>
</feature>
<reference evidence="4 5" key="1">
    <citation type="submission" date="2016-10" db="EMBL/GenBank/DDBJ databases">
        <authorList>
            <person name="Varghese N."/>
            <person name="Submissions S."/>
        </authorList>
    </citation>
    <scope>NUCLEOTIDE SEQUENCE [LARGE SCALE GENOMIC DNA]</scope>
    <source>
        <strain evidence="4 5">DSM 26672</strain>
    </source>
</reference>
<dbReference type="Gene3D" id="3.40.630.30">
    <property type="match status" value="1"/>
</dbReference>
<keyword evidence="2" id="KW-0812">Transmembrane</keyword>
<evidence type="ECO:0000259" key="3">
    <source>
        <dbReference type="Pfam" id="PF13480"/>
    </source>
</evidence>
<evidence type="ECO:0000256" key="1">
    <source>
        <dbReference type="SAM" id="MobiDB-lite"/>
    </source>
</evidence>
<protein>
    <submittedName>
        <fullName evidence="4">Acetyltransferase involved in cellulose biosynthesis, CelD/BcsL family</fullName>
    </submittedName>
</protein>
<proteinExistence type="predicted"/>